<dbReference type="InterPro" id="IPR002642">
    <property type="entry name" value="LysoPLipase_cat_dom"/>
</dbReference>
<comment type="caution">
    <text evidence="5">The sequence shown here is derived from an EMBL/GenBank/DDBJ whole genome shotgun (WGS) entry which is preliminary data.</text>
</comment>
<dbReference type="PROSITE" id="PS51210">
    <property type="entry name" value="PLA2C"/>
    <property type="match status" value="1"/>
</dbReference>
<sequence>MGGYGAGFGFLSDFLSRLQHRSSRTVCDSTRPNPILCIGLNMLGKTRKASLPPAVICLWLLASGVLVRAEDAMKGSAALSKNPIRQSASLCAGEQEYVDRRKQVVLQALSTLNISCTLDSVPHIALLASGGGQRAAVGSVGSLHQMGEEGLLDALLYMGGVSGSTWAMASLYSDPEWSSNIEAAISTLTGPGVRLEQALDWLGERAKEEHFSLADIWGVLTSAGIMKQHLWFQKMDPRRLSEEASRNATNPYPIYGAIEKHCFSEGPIQGKWFEVSPHEAGFTELDLFIETSLLGSKFQSGEVLEVKPEMDIIRLQGVLGCALAHMEIIREFLPPWLNVPGYMDVSTREYLRVYSTLDQLVVLSRSTVEDPGSLSDFDALQKILKEKVYLNESSVLESKSPEERRALFQQWTQDLLVAVETWSQNLQPGPFKTHVSFLIRKIIPLLIKWEWGTTNNFLYQYQDSGIPECLRSQQQFHLIDAGMLINVGYPSFLGDKRDIDLIIAPEYSAGDMFETLILARNYAAEVKKPFPEISEKILEDKDWPKDCYVFEGKGKEPTIIYMPLFNRQNCKDAEEFKAMMERFSTFQPPFSREKIHFVLETSRTNVRNNREILLREINKAALRRQSTRSGVV</sequence>
<name>A0A8S4ASY9_9TELE</name>
<dbReference type="Pfam" id="PF01735">
    <property type="entry name" value="PLA2_B"/>
    <property type="match status" value="1"/>
</dbReference>
<keyword evidence="3" id="KW-0442">Lipid degradation</keyword>
<evidence type="ECO:0000313" key="6">
    <source>
        <dbReference type="Proteomes" id="UP000677803"/>
    </source>
</evidence>
<feature type="domain" description="PLA2c" evidence="4">
    <location>
        <begin position="76"/>
        <end position="632"/>
    </location>
</feature>
<proteinExistence type="predicted"/>
<keyword evidence="1 3" id="KW-0378">Hydrolase</keyword>
<dbReference type="Proteomes" id="UP000677803">
    <property type="component" value="Unassembled WGS sequence"/>
</dbReference>
<organism evidence="5 6">
    <name type="scientific">Menidia menidia</name>
    <name type="common">Atlantic silverside</name>
    <dbReference type="NCBI Taxonomy" id="238744"/>
    <lineage>
        <taxon>Eukaryota</taxon>
        <taxon>Metazoa</taxon>
        <taxon>Chordata</taxon>
        <taxon>Craniata</taxon>
        <taxon>Vertebrata</taxon>
        <taxon>Euteleostomi</taxon>
        <taxon>Actinopterygii</taxon>
        <taxon>Neopterygii</taxon>
        <taxon>Teleostei</taxon>
        <taxon>Neoteleostei</taxon>
        <taxon>Acanthomorphata</taxon>
        <taxon>Ovalentaria</taxon>
        <taxon>Atherinomorphae</taxon>
        <taxon>Atheriniformes</taxon>
        <taxon>Atherinopsidae</taxon>
        <taxon>Menidiinae</taxon>
        <taxon>Menidia</taxon>
    </lineage>
</organism>
<evidence type="ECO:0000256" key="2">
    <source>
        <dbReference type="ARBA" id="ARBA00023098"/>
    </source>
</evidence>
<dbReference type="PANTHER" id="PTHR10728:SF39">
    <property type="entry name" value="CYTOSOLIC PHOSPHOLIPASE A2 GAMMA"/>
    <property type="match status" value="1"/>
</dbReference>
<evidence type="ECO:0000256" key="3">
    <source>
        <dbReference type="PROSITE-ProRule" id="PRU00555"/>
    </source>
</evidence>
<dbReference type="GO" id="GO:0046475">
    <property type="term" value="P:glycerophospholipid catabolic process"/>
    <property type="evidence" value="ECO:0007669"/>
    <property type="project" value="TreeGrafter"/>
</dbReference>
<evidence type="ECO:0000259" key="4">
    <source>
        <dbReference type="PROSITE" id="PS51210"/>
    </source>
</evidence>
<gene>
    <name evidence="5" type="ORF">MMEN_LOCUS9137</name>
</gene>
<protein>
    <submittedName>
        <fullName evidence="5">(Atlantic silverside) hypothetical protein</fullName>
    </submittedName>
</protein>
<dbReference type="PANTHER" id="PTHR10728">
    <property type="entry name" value="CYTOSOLIC PHOSPHOLIPASE A2"/>
    <property type="match status" value="1"/>
</dbReference>
<reference evidence="5" key="1">
    <citation type="submission" date="2021-05" db="EMBL/GenBank/DDBJ databases">
        <authorList>
            <person name="Tigano A."/>
        </authorList>
    </citation>
    <scope>NUCLEOTIDE SEQUENCE</scope>
</reference>
<dbReference type="SUPFAM" id="SSF52151">
    <property type="entry name" value="FabD/lysophospholipase-like"/>
    <property type="match status" value="1"/>
</dbReference>
<dbReference type="OrthoDB" id="270970at2759"/>
<dbReference type="GO" id="GO:0005509">
    <property type="term" value="F:calcium ion binding"/>
    <property type="evidence" value="ECO:0007669"/>
    <property type="project" value="TreeGrafter"/>
</dbReference>
<dbReference type="Gene3D" id="3.40.1090.10">
    <property type="entry name" value="Cytosolic phospholipase A2 catalytic domain"/>
    <property type="match status" value="1"/>
</dbReference>
<dbReference type="GO" id="GO:0005544">
    <property type="term" value="F:calcium-dependent phospholipid binding"/>
    <property type="evidence" value="ECO:0007669"/>
    <property type="project" value="TreeGrafter"/>
</dbReference>
<dbReference type="GO" id="GO:0005829">
    <property type="term" value="C:cytosol"/>
    <property type="evidence" value="ECO:0007669"/>
    <property type="project" value="TreeGrafter"/>
</dbReference>
<evidence type="ECO:0000256" key="1">
    <source>
        <dbReference type="ARBA" id="ARBA00022801"/>
    </source>
</evidence>
<dbReference type="GO" id="GO:0005654">
    <property type="term" value="C:nucleoplasm"/>
    <property type="evidence" value="ECO:0007669"/>
    <property type="project" value="TreeGrafter"/>
</dbReference>
<keyword evidence="2 3" id="KW-0443">Lipid metabolism</keyword>
<dbReference type="GO" id="GO:0005635">
    <property type="term" value="C:nuclear envelope"/>
    <property type="evidence" value="ECO:0007669"/>
    <property type="project" value="TreeGrafter"/>
</dbReference>
<evidence type="ECO:0000313" key="5">
    <source>
        <dbReference type="EMBL" id="CAG5898320.1"/>
    </source>
</evidence>
<dbReference type="AlphaFoldDB" id="A0A8S4ASY9"/>
<dbReference type="GO" id="GO:0047498">
    <property type="term" value="F:calcium-dependent phospholipase A2 activity"/>
    <property type="evidence" value="ECO:0007669"/>
    <property type="project" value="TreeGrafter"/>
</dbReference>
<dbReference type="InterPro" id="IPR016035">
    <property type="entry name" value="Acyl_Trfase/lysoPLipase"/>
</dbReference>
<accession>A0A8S4ASY9</accession>
<keyword evidence="6" id="KW-1185">Reference proteome</keyword>
<dbReference type="SMART" id="SM00022">
    <property type="entry name" value="PLAc"/>
    <property type="match status" value="1"/>
</dbReference>
<dbReference type="EMBL" id="CAJRST010008890">
    <property type="protein sequence ID" value="CAG5898320.1"/>
    <property type="molecule type" value="Genomic_DNA"/>
</dbReference>